<gene>
    <name evidence="1" type="ORF">CR513_07087</name>
</gene>
<name>A0A371I123_MUCPR</name>
<proteinExistence type="predicted"/>
<sequence length="96" mass="10704">ATSSSSTILFLFVDDVVQRSKIAISLNQSKYALELVVIHWLQILLIDDTPGNPSIKLPSMQGKPFCNEKACKRLVGKLLYFRTTRPNISSLINPIS</sequence>
<comment type="caution">
    <text evidence="1">The sequence shown here is derived from an EMBL/GenBank/DDBJ whole genome shotgun (WGS) entry which is preliminary data.</text>
</comment>
<dbReference type="EMBL" id="QJKJ01001233">
    <property type="protein sequence ID" value="RDY08664.1"/>
    <property type="molecule type" value="Genomic_DNA"/>
</dbReference>
<organism evidence="1 2">
    <name type="scientific">Mucuna pruriens</name>
    <name type="common">Velvet bean</name>
    <name type="synonym">Dolichos pruriens</name>
    <dbReference type="NCBI Taxonomy" id="157652"/>
    <lineage>
        <taxon>Eukaryota</taxon>
        <taxon>Viridiplantae</taxon>
        <taxon>Streptophyta</taxon>
        <taxon>Embryophyta</taxon>
        <taxon>Tracheophyta</taxon>
        <taxon>Spermatophyta</taxon>
        <taxon>Magnoliopsida</taxon>
        <taxon>eudicotyledons</taxon>
        <taxon>Gunneridae</taxon>
        <taxon>Pentapetalae</taxon>
        <taxon>rosids</taxon>
        <taxon>fabids</taxon>
        <taxon>Fabales</taxon>
        <taxon>Fabaceae</taxon>
        <taxon>Papilionoideae</taxon>
        <taxon>50 kb inversion clade</taxon>
        <taxon>NPAAA clade</taxon>
        <taxon>indigoferoid/millettioid clade</taxon>
        <taxon>Phaseoleae</taxon>
        <taxon>Mucuna</taxon>
    </lineage>
</organism>
<keyword evidence="2" id="KW-1185">Reference proteome</keyword>
<dbReference type="AlphaFoldDB" id="A0A371I123"/>
<accession>A0A371I123</accession>
<protein>
    <recommendedName>
        <fullName evidence="3">Mitochondrial protein</fullName>
    </recommendedName>
</protein>
<evidence type="ECO:0000313" key="2">
    <source>
        <dbReference type="Proteomes" id="UP000257109"/>
    </source>
</evidence>
<feature type="non-terminal residue" evidence="1">
    <location>
        <position position="1"/>
    </location>
</feature>
<dbReference type="Proteomes" id="UP000257109">
    <property type="component" value="Unassembled WGS sequence"/>
</dbReference>
<evidence type="ECO:0008006" key="3">
    <source>
        <dbReference type="Google" id="ProtNLM"/>
    </source>
</evidence>
<reference evidence="1" key="1">
    <citation type="submission" date="2018-05" db="EMBL/GenBank/DDBJ databases">
        <title>Draft genome of Mucuna pruriens seed.</title>
        <authorList>
            <person name="Nnadi N.E."/>
            <person name="Vos R."/>
            <person name="Hasami M.H."/>
            <person name="Devisetty U.K."/>
            <person name="Aguiy J.C."/>
        </authorList>
    </citation>
    <scope>NUCLEOTIDE SEQUENCE [LARGE SCALE GENOMIC DNA]</scope>
    <source>
        <strain evidence="1">JCA_2017</strain>
    </source>
</reference>
<evidence type="ECO:0000313" key="1">
    <source>
        <dbReference type="EMBL" id="RDY08664.1"/>
    </source>
</evidence>